<dbReference type="RefSeq" id="XP_015081413.1">
    <property type="nucleotide sequence ID" value="XM_015225927.1"/>
</dbReference>
<reference evidence="2" key="1">
    <citation type="journal article" date="2014" name="Nat. Genet.">
        <title>The genome of the stress-tolerant wild tomato species Solanum pennellii.</title>
        <authorList>
            <person name="Bolger A."/>
            <person name="Scossa F."/>
            <person name="Bolger M.E."/>
            <person name="Lanz C."/>
            <person name="Maumus F."/>
            <person name="Tohge T."/>
            <person name="Quesneville H."/>
            <person name="Alseekh S."/>
            <person name="Sorensen I."/>
            <person name="Lichtenstein G."/>
            <person name="Fich E.A."/>
            <person name="Conte M."/>
            <person name="Keller H."/>
            <person name="Schneeberger K."/>
            <person name="Schwacke R."/>
            <person name="Ofner I."/>
            <person name="Vrebalov J."/>
            <person name="Xu Y."/>
            <person name="Osorio S."/>
            <person name="Aflitos S.A."/>
            <person name="Schijlen E."/>
            <person name="Jimenez-Gomez J.M."/>
            <person name="Ryngajllo M."/>
            <person name="Kimura S."/>
            <person name="Kumar R."/>
            <person name="Koenig D."/>
            <person name="Headland L.R."/>
            <person name="Maloof J.N."/>
            <person name="Sinha N."/>
            <person name="van Ham R.C."/>
            <person name="Lankhorst R.K."/>
            <person name="Mao L."/>
            <person name="Vogel A."/>
            <person name="Arsova B."/>
            <person name="Panstruga R."/>
            <person name="Fei Z."/>
            <person name="Rose J.K."/>
            <person name="Zamir D."/>
            <person name="Carrari F."/>
            <person name="Giovannoni J.J."/>
            <person name="Weigel D."/>
            <person name="Usadel B."/>
            <person name="Fernie A.R."/>
        </authorList>
    </citation>
    <scope>NUCLEOTIDE SEQUENCE [LARGE SCALE GENOMIC DNA]</scope>
    <source>
        <strain evidence="2">cv. LA0716</strain>
    </source>
</reference>
<dbReference type="PANTHER" id="PTHR33710:SF80">
    <property type="entry name" value="ENDONUCLEASE_EXONUCLEASE_PHOSPHATASE"/>
    <property type="match status" value="1"/>
</dbReference>
<proteinExistence type="predicted"/>
<dbReference type="SUPFAM" id="SSF56219">
    <property type="entry name" value="DNase I-like"/>
    <property type="match status" value="1"/>
</dbReference>
<accession>A0ABM1H7C0</accession>
<dbReference type="GeneID" id="107025058"/>
<evidence type="ECO:0000256" key="1">
    <source>
        <dbReference type="SAM" id="Coils"/>
    </source>
</evidence>
<dbReference type="Gene3D" id="3.60.10.10">
    <property type="entry name" value="Endonuclease/exonuclease/phosphatase"/>
    <property type="match status" value="1"/>
</dbReference>
<organism evidence="2 3">
    <name type="scientific">Solanum pennellii</name>
    <name type="common">Tomato</name>
    <name type="synonym">Lycopersicon pennellii</name>
    <dbReference type="NCBI Taxonomy" id="28526"/>
    <lineage>
        <taxon>Eukaryota</taxon>
        <taxon>Viridiplantae</taxon>
        <taxon>Streptophyta</taxon>
        <taxon>Embryophyta</taxon>
        <taxon>Tracheophyta</taxon>
        <taxon>Spermatophyta</taxon>
        <taxon>Magnoliopsida</taxon>
        <taxon>eudicotyledons</taxon>
        <taxon>Gunneridae</taxon>
        <taxon>Pentapetalae</taxon>
        <taxon>asterids</taxon>
        <taxon>lamiids</taxon>
        <taxon>Solanales</taxon>
        <taxon>Solanaceae</taxon>
        <taxon>Solanoideae</taxon>
        <taxon>Solaneae</taxon>
        <taxon>Solanum</taxon>
        <taxon>Solanum subgen. Lycopersicon</taxon>
    </lineage>
</organism>
<dbReference type="Proteomes" id="UP000694930">
    <property type="component" value="Chromosome 7"/>
</dbReference>
<keyword evidence="2" id="KW-1185">Reference proteome</keyword>
<keyword evidence="1" id="KW-0175">Coiled coil</keyword>
<gene>
    <name evidence="3" type="primary">LOC107025058</name>
</gene>
<feature type="coiled-coil region" evidence="1">
    <location>
        <begin position="108"/>
        <end position="145"/>
    </location>
</feature>
<protein>
    <submittedName>
        <fullName evidence="3">Uncharacterized protein LOC107025058</fullName>
    </submittedName>
</protein>
<evidence type="ECO:0000313" key="3">
    <source>
        <dbReference type="RefSeq" id="XP_015081413.1"/>
    </source>
</evidence>
<dbReference type="InterPro" id="IPR036691">
    <property type="entry name" value="Endo/exonu/phosph_ase_sf"/>
</dbReference>
<dbReference type="PANTHER" id="PTHR33710">
    <property type="entry name" value="BNAC02G09200D PROTEIN"/>
    <property type="match status" value="1"/>
</dbReference>
<reference evidence="3" key="2">
    <citation type="submission" date="2025-08" db="UniProtKB">
        <authorList>
            <consortium name="RefSeq"/>
        </authorList>
    </citation>
    <scope>IDENTIFICATION</scope>
</reference>
<name>A0ABM1H7C0_SOLPN</name>
<evidence type="ECO:0000313" key="2">
    <source>
        <dbReference type="Proteomes" id="UP000694930"/>
    </source>
</evidence>
<sequence>MRNVARIEEERKELAKSQDCTFDGGLPKFYITEIVRDFAECVKDMGINEIQWKGNHYTWNNKQTGSARISSRIDRAFGNDAWMEKWGHVILEYGNPGVSDHSPMQLLLQQTQHQANRSKARMELAEIQEQLYSQANDELIAKEKELLIKLEKWSVIEESALRQKARAKWIQLGDANNKYFSSVIKERTQKKHIRNILSIDGRMLYEPQEIQDTFVLFYKILMGTSAGKLPAINAQVMKRGPVL</sequence>